<name>A0A1X9PUG3_9RHOD</name>
<dbReference type="GO" id="GO:0019843">
    <property type="term" value="F:rRNA binding"/>
    <property type="evidence" value="ECO:0007669"/>
    <property type="project" value="UniProtKB-UniRule"/>
</dbReference>
<keyword evidence="9" id="KW-0934">Plastid</keyword>
<comment type="similarity">
    <text evidence="1 7 8">Belongs to the universal ribosomal protein uL23 family.</text>
</comment>
<keyword evidence="4 7" id="KW-0689">Ribosomal protein</keyword>
<evidence type="ECO:0000256" key="5">
    <source>
        <dbReference type="ARBA" id="ARBA00023274"/>
    </source>
</evidence>
<dbReference type="EMBL" id="KY709211">
    <property type="protein sequence ID" value="ARO91134.1"/>
    <property type="molecule type" value="Genomic_DNA"/>
</dbReference>
<keyword evidence="5 7" id="KW-0687">Ribonucleoprotein</keyword>
<comment type="subunit">
    <text evidence="7">Part of the 50S ribosomal subunit.</text>
</comment>
<evidence type="ECO:0000256" key="8">
    <source>
        <dbReference type="RuleBase" id="RU003934"/>
    </source>
</evidence>
<keyword evidence="3 7" id="KW-0694">RNA-binding</keyword>
<evidence type="ECO:0000313" key="9">
    <source>
        <dbReference type="EMBL" id="ARO91134.1"/>
    </source>
</evidence>
<dbReference type="InterPro" id="IPR001014">
    <property type="entry name" value="Ribosomal_uL23_CS"/>
</dbReference>
<dbReference type="Gene3D" id="3.30.70.330">
    <property type="match status" value="1"/>
</dbReference>
<dbReference type="InterPro" id="IPR013025">
    <property type="entry name" value="Ribosomal_uL23-like"/>
</dbReference>
<sequence length="110" mass="12997">MHYLEFKRYIMIKNNQRYFLDIIKYPIITDKATRLIEENQYSFFVNPKANKTIIKKAIEYIFNVKVCAINTYNPPEKKRTLGKFSGNRAHYKRAIITLASGSSIKLFPNE</sequence>
<evidence type="ECO:0000256" key="4">
    <source>
        <dbReference type="ARBA" id="ARBA00022980"/>
    </source>
</evidence>
<dbReference type="Pfam" id="PF00276">
    <property type="entry name" value="Ribosomal_L23"/>
    <property type="match status" value="1"/>
</dbReference>
<proteinExistence type="inferred from homology"/>
<evidence type="ECO:0000256" key="2">
    <source>
        <dbReference type="ARBA" id="ARBA00022730"/>
    </source>
</evidence>
<organism evidence="9">
    <name type="scientific">Flintiella sanguinaria</name>
    <dbReference type="NCBI Taxonomy" id="101926"/>
    <lineage>
        <taxon>Eukaryota</taxon>
        <taxon>Rhodophyta</taxon>
        <taxon>Bangiophyceae</taxon>
        <taxon>Porphyridiales</taxon>
        <taxon>Porphyridiaceae</taxon>
        <taxon>Flintiella</taxon>
    </lineage>
</organism>
<dbReference type="AlphaFoldDB" id="A0A1X9PUG3"/>
<protein>
    <recommendedName>
        <fullName evidence="6 7">Large ribosomal subunit protein uL23c</fullName>
    </recommendedName>
</protein>
<dbReference type="InterPro" id="IPR012678">
    <property type="entry name" value="Ribosomal_uL23/eL15/eS24_sf"/>
</dbReference>
<dbReference type="GO" id="GO:0003735">
    <property type="term" value="F:structural constituent of ribosome"/>
    <property type="evidence" value="ECO:0007669"/>
    <property type="project" value="InterPro"/>
</dbReference>
<dbReference type="GO" id="GO:0009507">
    <property type="term" value="C:chloroplast"/>
    <property type="evidence" value="ECO:0007669"/>
    <property type="project" value="UniProtKB-SubCell"/>
</dbReference>
<keyword evidence="2 7" id="KW-0699">rRNA-binding</keyword>
<dbReference type="GO" id="GO:1990904">
    <property type="term" value="C:ribonucleoprotein complex"/>
    <property type="evidence" value="ECO:0007669"/>
    <property type="project" value="UniProtKB-KW"/>
</dbReference>
<dbReference type="HAMAP" id="MF_01369_B">
    <property type="entry name" value="Ribosomal_uL23_B"/>
    <property type="match status" value="1"/>
</dbReference>
<evidence type="ECO:0000256" key="1">
    <source>
        <dbReference type="ARBA" id="ARBA00006700"/>
    </source>
</evidence>
<evidence type="ECO:0000256" key="3">
    <source>
        <dbReference type="ARBA" id="ARBA00022884"/>
    </source>
</evidence>
<keyword evidence="9" id="KW-0150">Chloroplast</keyword>
<dbReference type="PROSITE" id="PS00050">
    <property type="entry name" value="RIBOSOMAL_L23"/>
    <property type="match status" value="1"/>
</dbReference>
<gene>
    <name evidence="7 9" type="primary">rpl23</name>
</gene>
<dbReference type="InterPro" id="IPR012677">
    <property type="entry name" value="Nucleotide-bd_a/b_plait_sf"/>
</dbReference>
<geneLocation type="chloroplast" evidence="9"/>
<dbReference type="SUPFAM" id="SSF54189">
    <property type="entry name" value="Ribosomal proteins S24e, L23 and L15e"/>
    <property type="match status" value="1"/>
</dbReference>
<dbReference type="GO" id="GO:0005840">
    <property type="term" value="C:ribosome"/>
    <property type="evidence" value="ECO:0007669"/>
    <property type="project" value="UniProtKB-KW"/>
</dbReference>
<dbReference type="NCBIfam" id="NF004368">
    <property type="entry name" value="PRK05738.3-4"/>
    <property type="match status" value="1"/>
</dbReference>
<reference evidence="9" key="1">
    <citation type="submission" date="2017-03" db="EMBL/GenBank/DDBJ databases">
        <title>The new red algal subphylum Proteorhodophytina comprises the largest and most divergent plastid genomes known.</title>
        <authorList>
            <person name="Munoz-Gomez S.A."/>
            <person name="Mejia-Franco F.G."/>
            <person name="Durnin K."/>
            <person name="Morgan C."/>
            <person name="Grisdale C.J."/>
            <person name="Archibald J.M."/>
            <person name="Slamovits C.H."/>
        </authorList>
    </citation>
    <scope>NUCLEOTIDE SEQUENCE</scope>
    <source>
        <strain evidence="9">UTEX LB2060</strain>
    </source>
</reference>
<evidence type="ECO:0000256" key="6">
    <source>
        <dbReference type="ARBA" id="ARBA00035287"/>
    </source>
</evidence>
<accession>A0A1X9PUG3</accession>
<dbReference type="PANTHER" id="PTHR11620">
    <property type="entry name" value="60S RIBOSOMAL PROTEIN L23A"/>
    <property type="match status" value="1"/>
</dbReference>
<dbReference type="GO" id="GO:0006412">
    <property type="term" value="P:translation"/>
    <property type="evidence" value="ECO:0007669"/>
    <property type="project" value="UniProtKB-UniRule"/>
</dbReference>
<comment type="function">
    <text evidence="7">Binds to 23S rRNA.</text>
</comment>
<evidence type="ECO:0000256" key="7">
    <source>
        <dbReference type="HAMAP-Rule" id="MF_01369"/>
    </source>
</evidence>
<dbReference type="FunFam" id="3.30.70.330:FF:000001">
    <property type="entry name" value="50S ribosomal protein L23"/>
    <property type="match status" value="1"/>
</dbReference>
<dbReference type="NCBIfam" id="NF004363">
    <property type="entry name" value="PRK05738.2-4"/>
    <property type="match status" value="1"/>
</dbReference>
<comment type="subcellular location">
    <subcellularLocation>
        <location evidence="7">Plastid</location>
        <location evidence="7">Chloroplast</location>
    </subcellularLocation>
</comment>